<evidence type="ECO:0000256" key="1">
    <source>
        <dbReference type="SAM" id="Phobius"/>
    </source>
</evidence>
<dbReference type="OrthoDB" id="2881195at2"/>
<name>A0A084GZY9_METID</name>
<evidence type="ECO:0000313" key="2">
    <source>
        <dbReference type="EMBL" id="KEZ52901.1"/>
    </source>
</evidence>
<dbReference type="RefSeq" id="WP_029280533.1">
    <property type="nucleotide sequence ID" value="NZ_JNVC02000004.1"/>
</dbReference>
<keyword evidence="1" id="KW-1133">Transmembrane helix</keyword>
<proteinExistence type="predicted"/>
<reference evidence="2 3" key="1">
    <citation type="journal article" date="2005" name="Int. J. Syst. Evol. Microbiol.">
        <title>Bacillus cibi sp. nov., isolated from jeotgal, a traditional Korean fermented seafood.</title>
        <authorList>
            <person name="Yoon J.H."/>
            <person name="Lee C.H."/>
            <person name="Oh T.K."/>
        </authorList>
    </citation>
    <scope>NUCLEOTIDE SEQUENCE [LARGE SCALE GENOMIC DNA]</scope>
    <source>
        <strain evidence="2 3">DSM 16189</strain>
    </source>
</reference>
<evidence type="ECO:0000313" key="3">
    <source>
        <dbReference type="Proteomes" id="UP000028549"/>
    </source>
</evidence>
<dbReference type="EMBL" id="JNVC02000004">
    <property type="protein sequence ID" value="KEZ52901.1"/>
    <property type="molecule type" value="Genomic_DNA"/>
</dbReference>
<dbReference type="STRING" id="246786.GS18_0208700"/>
<dbReference type="Proteomes" id="UP000028549">
    <property type="component" value="Unassembled WGS sequence"/>
</dbReference>
<organism evidence="2 3">
    <name type="scientific">Metabacillus indicus</name>
    <name type="common">Bacillus indicus</name>
    <dbReference type="NCBI Taxonomy" id="246786"/>
    <lineage>
        <taxon>Bacteria</taxon>
        <taxon>Bacillati</taxon>
        <taxon>Bacillota</taxon>
        <taxon>Bacilli</taxon>
        <taxon>Bacillales</taxon>
        <taxon>Bacillaceae</taxon>
        <taxon>Metabacillus</taxon>
    </lineage>
</organism>
<sequence>MTLIVALILILLLVTGIRKWKKNKLAAILLFSPIVICILFVSFFLFHSIDRVKPDSLIFETSIENSRVHVSGSWSERLDYYHFPTDYLIFYIPDNKSAGTVSRSRTDMNTKMDWKYLMEDVEHAIKREGLSELEPQIYDVKTEKDFHFSFTLPDGVKAEELEIYYAHVREEPMESLEYWFKRVQITGGK</sequence>
<comment type="caution">
    <text evidence="2">The sequence shown here is derived from an EMBL/GenBank/DDBJ whole genome shotgun (WGS) entry which is preliminary data.</text>
</comment>
<accession>A0A084GZY9</accession>
<keyword evidence="1" id="KW-0812">Transmembrane</keyword>
<keyword evidence="3" id="KW-1185">Reference proteome</keyword>
<protein>
    <submittedName>
        <fullName evidence="2">Uncharacterized protein</fullName>
    </submittedName>
</protein>
<gene>
    <name evidence="2" type="ORF">GS18_0208700</name>
</gene>
<keyword evidence="1" id="KW-0472">Membrane</keyword>
<feature type="transmembrane region" description="Helical" evidence="1">
    <location>
        <begin position="26"/>
        <end position="46"/>
    </location>
</feature>
<dbReference type="AlphaFoldDB" id="A0A084GZY9"/>